<dbReference type="GO" id="GO:0016757">
    <property type="term" value="F:glycosyltransferase activity"/>
    <property type="evidence" value="ECO:0007669"/>
    <property type="project" value="TreeGrafter"/>
</dbReference>
<dbReference type="Pfam" id="PF13692">
    <property type="entry name" value="Glyco_trans_1_4"/>
    <property type="match status" value="1"/>
</dbReference>
<dbReference type="SUPFAM" id="SSF53756">
    <property type="entry name" value="UDP-Glycosyltransferase/glycogen phosphorylase"/>
    <property type="match status" value="1"/>
</dbReference>
<dbReference type="PANTHER" id="PTHR12526">
    <property type="entry name" value="GLYCOSYLTRANSFERASE"/>
    <property type="match status" value="1"/>
</dbReference>
<accession>A0A916VVF1</accession>
<proteinExistence type="predicted"/>
<dbReference type="CDD" id="cd03808">
    <property type="entry name" value="GT4_CapM-like"/>
    <property type="match status" value="1"/>
</dbReference>
<dbReference type="EMBL" id="BMKB01000002">
    <property type="protein sequence ID" value="GGA42525.1"/>
    <property type="molecule type" value="Genomic_DNA"/>
</dbReference>
<evidence type="ECO:0000313" key="2">
    <source>
        <dbReference type="Proteomes" id="UP000596977"/>
    </source>
</evidence>
<dbReference type="Gene3D" id="3.40.50.2000">
    <property type="entry name" value="Glycogen Phosphorylase B"/>
    <property type="match status" value="2"/>
</dbReference>
<dbReference type="OrthoDB" id="9790710at2"/>
<keyword evidence="1" id="KW-0808">Transferase</keyword>
<reference evidence="1 2" key="1">
    <citation type="journal article" date="2014" name="Int. J. Syst. Evol. Microbiol.">
        <title>Complete genome sequence of Corynebacterium casei LMG S-19264T (=DSM 44701T), isolated from a smear-ripened cheese.</title>
        <authorList>
            <consortium name="US DOE Joint Genome Institute (JGI-PGF)"/>
            <person name="Walter F."/>
            <person name="Albersmeier A."/>
            <person name="Kalinowski J."/>
            <person name="Ruckert C."/>
        </authorList>
    </citation>
    <scope>NUCLEOTIDE SEQUENCE [LARGE SCALE GENOMIC DNA]</scope>
    <source>
        <strain evidence="1 2">CGMCC 1.15896</strain>
    </source>
</reference>
<dbReference type="Proteomes" id="UP000596977">
    <property type="component" value="Unassembled WGS sequence"/>
</dbReference>
<dbReference type="PANTHER" id="PTHR12526:SF638">
    <property type="entry name" value="SPORE COAT PROTEIN SA"/>
    <property type="match status" value="1"/>
</dbReference>
<sequence>MVNFRGPLIQDIVARGHDVYALAPDYDESIAQKMKQLGASPVDYSLSRAGLNPFVDFSDSLKLRRKLREIAPDTILSFGIKPVIYGTIAAWAACIPHRYALITGLGYAFTTGAESRLKRKIVGALARFLYRISLGLTRRTFVQNPDDFKDLVAMRVAPASKMLVVNGTGVDLDEWRPAPPVTAPLTFTLAARLLRDKGVVEFVEAARKIKAEQGDSVRFILVGDTDSNPESIDRATLDGWVRDGIIEWPGHVDMKEYLAKTSVYVLPSYREGVPRSTQEAMAMARPVITTDAPGCRETVVEGRNGFLVPPRDAEALAAAMRRFIDRPDLIALMGVESRKLVEERFDVRMVNATMIAEIGL</sequence>
<dbReference type="AlphaFoldDB" id="A0A916VVF1"/>
<comment type="caution">
    <text evidence="1">The sequence shown here is derived from an EMBL/GenBank/DDBJ whole genome shotgun (WGS) entry which is preliminary data.</text>
</comment>
<name>A0A916VVF1_9HYPH</name>
<gene>
    <name evidence="1" type="ORF">GCM10011499_10080</name>
</gene>
<evidence type="ECO:0000313" key="1">
    <source>
        <dbReference type="EMBL" id="GGA42525.1"/>
    </source>
</evidence>
<protein>
    <submittedName>
        <fullName evidence="1">Glycosyl transferase</fullName>
    </submittedName>
</protein>
<organism evidence="1 2">
    <name type="scientific">Pelagibacterium lentulum</name>
    <dbReference type="NCBI Taxonomy" id="2029865"/>
    <lineage>
        <taxon>Bacteria</taxon>
        <taxon>Pseudomonadati</taxon>
        <taxon>Pseudomonadota</taxon>
        <taxon>Alphaproteobacteria</taxon>
        <taxon>Hyphomicrobiales</taxon>
        <taxon>Devosiaceae</taxon>
        <taxon>Pelagibacterium</taxon>
    </lineage>
</organism>
<keyword evidence="2" id="KW-1185">Reference proteome</keyword>